<protein>
    <recommendedName>
        <fullName evidence="2">Cell shape-determining protein MreC</fullName>
    </recommendedName>
    <alternativeName>
        <fullName evidence="4">Cell shape protein MreC</fullName>
    </alternativeName>
</protein>
<dbReference type="PANTHER" id="PTHR34138">
    <property type="entry name" value="CELL SHAPE-DETERMINING PROTEIN MREC"/>
    <property type="match status" value="1"/>
</dbReference>
<evidence type="ECO:0000256" key="4">
    <source>
        <dbReference type="ARBA" id="ARBA00032089"/>
    </source>
</evidence>
<dbReference type="Gene3D" id="2.40.10.340">
    <property type="entry name" value="Rod shape-determining protein MreC, domain 1"/>
    <property type="match status" value="1"/>
</dbReference>
<comment type="similarity">
    <text evidence="1">Belongs to the MreC family.</text>
</comment>
<accession>A0A381SBZ7</accession>
<dbReference type="GO" id="GO:0005886">
    <property type="term" value="C:plasma membrane"/>
    <property type="evidence" value="ECO:0007669"/>
    <property type="project" value="TreeGrafter"/>
</dbReference>
<feature type="transmembrane region" description="Helical" evidence="5">
    <location>
        <begin position="16"/>
        <end position="34"/>
    </location>
</feature>
<dbReference type="InterPro" id="IPR042175">
    <property type="entry name" value="Cell/Rod_MreC_2"/>
</dbReference>
<proteinExistence type="inferred from homology"/>
<keyword evidence="5" id="KW-0472">Membrane</keyword>
<dbReference type="PIRSF" id="PIRSF038471">
    <property type="entry name" value="MreC"/>
    <property type="match status" value="1"/>
</dbReference>
<evidence type="ECO:0000256" key="3">
    <source>
        <dbReference type="ARBA" id="ARBA00022960"/>
    </source>
</evidence>
<dbReference type="EMBL" id="UINC01002918">
    <property type="protein sequence ID" value="SVA01590.1"/>
    <property type="molecule type" value="Genomic_DNA"/>
</dbReference>
<gene>
    <name evidence="7" type="ORF">METZ01_LOCUS54444</name>
</gene>
<dbReference type="Pfam" id="PF04085">
    <property type="entry name" value="MreC"/>
    <property type="match status" value="1"/>
</dbReference>
<dbReference type="Gene3D" id="2.40.10.350">
    <property type="entry name" value="Rod shape-determining protein MreC, domain 2"/>
    <property type="match status" value="1"/>
</dbReference>
<evidence type="ECO:0000256" key="1">
    <source>
        <dbReference type="ARBA" id="ARBA00009369"/>
    </source>
</evidence>
<dbReference type="InterPro" id="IPR007221">
    <property type="entry name" value="MreC"/>
</dbReference>
<evidence type="ECO:0000256" key="5">
    <source>
        <dbReference type="SAM" id="Phobius"/>
    </source>
</evidence>
<dbReference type="InterPro" id="IPR042177">
    <property type="entry name" value="Cell/Rod_1"/>
</dbReference>
<keyword evidence="3" id="KW-0133">Cell shape</keyword>
<evidence type="ECO:0000256" key="2">
    <source>
        <dbReference type="ARBA" id="ARBA00013855"/>
    </source>
</evidence>
<dbReference type="PANTHER" id="PTHR34138:SF1">
    <property type="entry name" value="CELL SHAPE-DETERMINING PROTEIN MREC"/>
    <property type="match status" value="1"/>
</dbReference>
<dbReference type="GO" id="GO:0008360">
    <property type="term" value="P:regulation of cell shape"/>
    <property type="evidence" value="ECO:0007669"/>
    <property type="project" value="UniProtKB-KW"/>
</dbReference>
<evidence type="ECO:0000313" key="7">
    <source>
        <dbReference type="EMBL" id="SVA01590.1"/>
    </source>
</evidence>
<keyword evidence="5" id="KW-0812">Transmembrane</keyword>
<dbReference type="NCBIfam" id="TIGR00219">
    <property type="entry name" value="mreC"/>
    <property type="match status" value="1"/>
</dbReference>
<feature type="domain" description="Rod shape-determining protein MreC beta-barrel core" evidence="6">
    <location>
        <begin position="131"/>
        <end position="270"/>
    </location>
</feature>
<reference evidence="7" key="1">
    <citation type="submission" date="2018-05" db="EMBL/GenBank/DDBJ databases">
        <authorList>
            <person name="Lanie J.A."/>
            <person name="Ng W.-L."/>
            <person name="Kazmierczak K.M."/>
            <person name="Andrzejewski T.M."/>
            <person name="Davidsen T.M."/>
            <person name="Wayne K.J."/>
            <person name="Tettelin H."/>
            <person name="Glass J.I."/>
            <person name="Rusch D."/>
            <person name="Podicherti R."/>
            <person name="Tsui H.-C.T."/>
            <person name="Winkler M.E."/>
        </authorList>
    </citation>
    <scope>NUCLEOTIDE SEQUENCE</scope>
</reference>
<keyword evidence="5" id="KW-1133">Transmembrane helix</keyword>
<dbReference type="AlphaFoldDB" id="A0A381SBZ7"/>
<sequence length="273" mass="30612">MFYRKKIRHLTKATNLGKIYITVLFILTFLLILFNKADYIVVNKIKSLSTDVLNPISGFITSPVRVATQAVNKINEIRFLQQDNLKLKEEVKRLKKWHTLAIKNQRENNAFKKLLNTTTNNINIIKTTTITSQTPDIYAKSIFIKAGVNHGVLEDFAVINERGLVGKVLSSSENNSRILLINDQNSSVPVTSMSKKFNAIIKGTADGKYLASAFVKDEKKPKIGDVLLTSGNAGIFPRDILVGKVIKISEDGFLALPYVDFNNLEFVQVINIK</sequence>
<dbReference type="InterPro" id="IPR055342">
    <property type="entry name" value="MreC_beta-barrel_core"/>
</dbReference>
<name>A0A381SBZ7_9ZZZZ</name>
<organism evidence="7">
    <name type="scientific">marine metagenome</name>
    <dbReference type="NCBI Taxonomy" id="408172"/>
    <lineage>
        <taxon>unclassified sequences</taxon>
        <taxon>metagenomes</taxon>
        <taxon>ecological metagenomes</taxon>
    </lineage>
</organism>
<evidence type="ECO:0000259" key="6">
    <source>
        <dbReference type="Pfam" id="PF04085"/>
    </source>
</evidence>